<sequence>NSANSLNFQIYLLEGLHRWNHNRATAAVETETSGLRSYSGELVHSVNTDYERVFGKKLVPSFTPPAKYTGIQYCMFYAHCPVFNSLLFSFFCNPKLVVHFQVN</sequence>
<evidence type="ECO:0000313" key="1">
    <source>
        <dbReference type="EMBL" id="MEQ2196210.1"/>
    </source>
</evidence>
<dbReference type="PANTHER" id="PTHR47773">
    <property type="entry name" value="SI:DKEY-9I5.2-RELATED"/>
    <property type="match status" value="1"/>
</dbReference>
<organism evidence="1 2">
    <name type="scientific">Xenoophorus captivus</name>
    <dbReference type="NCBI Taxonomy" id="1517983"/>
    <lineage>
        <taxon>Eukaryota</taxon>
        <taxon>Metazoa</taxon>
        <taxon>Chordata</taxon>
        <taxon>Craniata</taxon>
        <taxon>Vertebrata</taxon>
        <taxon>Euteleostomi</taxon>
        <taxon>Actinopterygii</taxon>
        <taxon>Neopterygii</taxon>
        <taxon>Teleostei</taxon>
        <taxon>Neoteleostei</taxon>
        <taxon>Acanthomorphata</taxon>
        <taxon>Ovalentaria</taxon>
        <taxon>Atherinomorphae</taxon>
        <taxon>Cyprinodontiformes</taxon>
        <taxon>Goodeidae</taxon>
        <taxon>Xenoophorus</taxon>
    </lineage>
</organism>
<gene>
    <name evidence="1" type="ORF">XENOCAPTIV_026610</name>
</gene>
<comment type="caution">
    <text evidence="1">The sequence shown here is derived from an EMBL/GenBank/DDBJ whole genome shotgun (WGS) entry which is preliminary data.</text>
</comment>
<feature type="non-terminal residue" evidence="1">
    <location>
        <position position="1"/>
    </location>
</feature>
<dbReference type="Proteomes" id="UP001434883">
    <property type="component" value="Unassembled WGS sequence"/>
</dbReference>
<accession>A0ABV0QK88</accession>
<proteinExistence type="predicted"/>
<protein>
    <submittedName>
        <fullName evidence="1">Uncharacterized protein</fullName>
    </submittedName>
</protein>
<dbReference type="EMBL" id="JAHRIN010015070">
    <property type="protein sequence ID" value="MEQ2196210.1"/>
    <property type="molecule type" value="Genomic_DNA"/>
</dbReference>
<evidence type="ECO:0000313" key="2">
    <source>
        <dbReference type="Proteomes" id="UP001434883"/>
    </source>
</evidence>
<dbReference type="PANTHER" id="PTHR47773:SF1">
    <property type="entry name" value="C2H2-TYPE DOMAIN-CONTAINING PROTEIN"/>
    <property type="match status" value="1"/>
</dbReference>
<name>A0ABV0QK88_9TELE</name>
<keyword evidence="2" id="KW-1185">Reference proteome</keyword>
<reference evidence="1 2" key="1">
    <citation type="submission" date="2021-06" db="EMBL/GenBank/DDBJ databases">
        <authorList>
            <person name="Palmer J.M."/>
        </authorList>
    </citation>
    <scope>NUCLEOTIDE SEQUENCE [LARGE SCALE GENOMIC DNA]</scope>
    <source>
        <strain evidence="1 2">XC_2019</strain>
        <tissue evidence="1">Muscle</tissue>
    </source>
</reference>